<dbReference type="PRINTS" id="PR00400">
    <property type="entry name" value="TETREPRESSOR"/>
</dbReference>
<dbReference type="SUPFAM" id="SSF46689">
    <property type="entry name" value="Homeodomain-like"/>
    <property type="match status" value="1"/>
</dbReference>
<keyword evidence="3 5" id="KW-0238">DNA-binding</keyword>
<reference evidence="8 9" key="1">
    <citation type="submission" date="2024-04" db="EMBL/GenBank/DDBJ databases">
        <title>Polymorphospora sp. isolated from Baiyangdian Lake in Xiong'an New Area.</title>
        <authorList>
            <person name="Zhang X."/>
            <person name="Liu J."/>
        </authorList>
    </citation>
    <scope>NUCLEOTIDE SEQUENCE [LARGE SCALE GENOMIC DNA]</scope>
    <source>
        <strain evidence="8 9">2-325</strain>
    </source>
</reference>
<dbReference type="RefSeq" id="WP_375732855.1">
    <property type="nucleotide sequence ID" value="NZ_JBCGDC010000004.1"/>
</dbReference>
<proteinExistence type="predicted"/>
<evidence type="ECO:0000256" key="2">
    <source>
        <dbReference type="ARBA" id="ARBA00023015"/>
    </source>
</evidence>
<dbReference type="Pfam" id="PF00440">
    <property type="entry name" value="TetR_N"/>
    <property type="match status" value="1"/>
</dbReference>
<evidence type="ECO:0000256" key="5">
    <source>
        <dbReference type="PROSITE-ProRule" id="PRU00335"/>
    </source>
</evidence>
<dbReference type="SUPFAM" id="SSF48498">
    <property type="entry name" value="Tetracyclin repressor-like, C-terminal domain"/>
    <property type="match status" value="1"/>
</dbReference>
<evidence type="ECO:0000313" key="9">
    <source>
        <dbReference type="Proteomes" id="UP001582793"/>
    </source>
</evidence>
<dbReference type="PROSITE" id="PS50977">
    <property type="entry name" value="HTH_TETR_2"/>
    <property type="match status" value="1"/>
</dbReference>
<gene>
    <name evidence="8" type="ORF">AAFH96_02450</name>
</gene>
<dbReference type="InterPro" id="IPR001647">
    <property type="entry name" value="HTH_TetR"/>
</dbReference>
<dbReference type="InterPro" id="IPR004111">
    <property type="entry name" value="Repressor_TetR_C"/>
</dbReference>
<keyword evidence="1" id="KW-0678">Repressor</keyword>
<accession>A0ABV5CJ54</accession>
<keyword evidence="9" id="KW-1185">Reference proteome</keyword>
<evidence type="ECO:0000256" key="4">
    <source>
        <dbReference type="ARBA" id="ARBA00023163"/>
    </source>
</evidence>
<dbReference type="InterPro" id="IPR003012">
    <property type="entry name" value="Tet_transcr_reg_TetR"/>
</dbReference>
<sequence length="241" mass="26253">MNATELGGPPDGGREGRRPPDAGTVWLRDEPARPRRARPLTRERIVEAAVTLLDEKGTDGLTMRHLAQCLAVTSTALYWHVKTRDDVLDLAVDQIFGEVRLPDAGDDWRADVRALTSGWRAAMLRHPWAPSLVGRPMLGPNVLARTEFLQAGLARGGFTGARLAVVTRLLANYVIGAALTEATWHRTDDPDARAAARRHIATDPAAYPTLVASGHLDDGRWNDDELFERGVDAILAIPPPG</sequence>
<name>A0ABV5CJ54_9ACTN</name>
<protein>
    <submittedName>
        <fullName evidence="8">TetR/AcrR family transcriptional regulator C-terminal domain-containing protein</fullName>
    </submittedName>
</protein>
<feature type="DNA-binding region" description="H-T-H motif" evidence="5">
    <location>
        <begin position="62"/>
        <end position="81"/>
    </location>
</feature>
<dbReference type="InterPro" id="IPR009057">
    <property type="entry name" value="Homeodomain-like_sf"/>
</dbReference>
<evidence type="ECO:0000256" key="3">
    <source>
        <dbReference type="ARBA" id="ARBA00023125"/>
    </source>
</evidence>
<dbReference type="Gene3D" id="1.10.10.60">
    <property type="entry name" value="Homeodomain-like"/>
    <property type="match status" value="1"/>
</dbReference>
<evidence type="ECO:0000313" key="8">
    <source>
        <dbReference type="EMBL" id="MFB6391967.1"/>
    </source>
</evidence>
<dbReference type="InterPro" id="IPR050109">
    <property type="entry name" value="HTH-type_TetR-like_transc_reg"/>
</dbReference>
<dbReference type="PANTHER" id="PTHR30055">
    <property type="entry name" value="HTH-TYPE TRANSCRIPTIONAL REGULATOR RUTR"/>
    <property type="match status" value="1"/>
</dbReference>
<dbReference type="EMBL" id="JBCGDC010000004">
    <property type="protein sequence ID" value="MFB6391967.1"/>
    <property type="molecule type" value="Genomic_DNA"/>
</dbReference>
<evidence type="ECO:0000256" key="1">
    <source>
        <dbReference type="ARBA" id="ARBA00022491"/>
    </source>
</evidence>
<keyword evidence="4" id="KW-0804">Transcription</keyword>
<dbReference type="PRINTS" id="PR00455">
    <property type="entry name" value="HTHTETR"/>
</dbReference>
<dbReference type="Proteomes" id="UP001582793">
    <property type="component" value="Unassembled WGS sequence"/>
</dbReference>
<evidence type="ECO:0000256" key="6">
    <source>
        <dbReference type="SAM" id="MobiDB-lite"/>
    </source>
</evidence>
<comment type="caution">
    <text evidence="8">The sequence shown here is derived from an EMBL/GenBank/DDBJ whole genome shotgun (WGS) entry which is preliminary data.</text>
</comment>
<keyword evidence="2" id="KW-0805">Transcription regulation</keyword>
<evidence type="ECO:0000259" key="7">
    <source>
        <dbReference type="PROSITE" id="PS50977"/>
    </source>
</evidence>
<feature type="region of interest" description="Disordered" evidence="6">
    <location>
        <begin position="1"/>
        <end position="33"/>
    </location>
</feature>
<dbReference type="Pfam" id="PF02909">
    <property type="entry name" value="TetR_C_1"/>
    <property type="match status" value="1"/>
</dbReference>
<organism evidence="8 9">
    <name type="scientific">Polymorphospora lycopeni</name>
    <dbReference type="NCBI Taxonomy" id="3140240"/>
    <lineage>
        <taxon>Bacteria</taxon>
        <taxon>Bacillati</taxon>
        <taxon>Actinomycetota</taxon>
        <taxon>Actinomycetes</taxon>
        <taxon>Micromonosporales</taxon>
        <taxon>Micromonosporaceae</taxon>
        <taxon>Polymorphospora</taxon>
    </lineage>
</organism>
<dbReference type="Gene3D" id="1.10.357.10">
    <property type="entry name" value="Tetracycline Repressor, domain 2"/>
    <property type="match status" value="1"/>
</dbReference>
<dbReference type="InterPro" id="IPR036271">
    <property type="entry name" value="Tet_transcr_reg_TetR-rel_C_sf"/>
</dbReference>
<feature type="domain" description="HTH tetR-type" evidence="7">
    <location>
        <begin position="39"/>
        <end position="99"/>
    </location>
</feature>
<dbReference type="PANTHER" id="PTHR30055:SF151">
    <property type="entry name" value="TRANSCRIPTIONAL REGULATORY PROTEIN"/>
    <property type="match status" value="1"/>
</dbReference>